<organism evidence="1 2">
    <name type="scientific">Solanum tuberosum</name>
    <name type="common">Potato</name>
    <dbReference type="NCBI Taxonomy" id="4113"/>
    <lineage>
        <taxon>Eukaryota</taxon>
        <taxon>Viridiplantae</taxon>
        <taxon>Streptophyta</taxon>
        <taxon>Embryophyta</taxon>
        <taxon>Tracheophyta</taxon>
        <taxon>Spermatophyta</taxon>
        <taxon>Magnoliopsida</taxon>
        <taxon>eudicotyledons</taxon>
        <taxon>Gunneridae</taxon>
        <taxon>Pentapetalae</taxon>
        <taxon>asterids</taxon>
        <taxon>lamiids</taxon>
        <taxon>Solanales</taxon>
        <taxon>Solanaceae</taxon>
        <taxon>Solanoideae</taxon>
        <taxon>Solaneae</taxon>
        <taxon>Solanum</taxon>
    </lineage>
</organism>
<protein>
    <submittedName>
        <fullName evidence="1">Uncharacterized protein</fullName>
    </submittedName>
</protein>
<name>A0ABQ7V0C4_SOLTU</name>
<reference evidence="1 2" key="1">
    <citation type="journal article" date="2021" name="bioRxiv">
        <title>Chromosome-scale and haplotype-resolved genome assembly of a tetraploid potato cultivar.</title>
        <authorList>
            <person name="Sun H."/>
            <person name="Jiao W.-B."/>
            <person name="Krause K."/>
            <person name="Campoy J.A."/>
            <person name="Goel M."/>
            <person name="Folz-Donahue K."/>
            <person name="Kukat C."/>
            <person name="Huettel B."/>
            <person name="Schneeberger K."/>
        </authorList>
    </citation>
    <scope>NUCLEOTIDE SEQUENCE [LARGE SCALE GENOMIC DNA]</scope>
    <source>
        <strain evidence="1">SolTubOtavaFocal</strain>
        <tissue evidence="1">Leaves</tissue>
    </source>
</reference>
<dbReference type="EMBL" id="JAIVGD010000015">
    <property type="protein sequence ID" value="KAH0757533.1"/>
    <property type="molecule type" value="Genomic_DNA"/>
</dbReference>
<accession>A0ABQ7V0C4</accession>
<dbReference type="Proteomes" id="UP000826656">
    <property type="component" value="Unassembled WGS sequence"/>
</dbReference>
<gene>
    <name evidence="1" type="ORF">KY290_021026</name>
</gene>
<proteinExistence type="predicted"/>
<keyword evidence="2" id="KW-1185">Reference proteome</keyword>
<evidence type="ECO:0000313" key="2">
    <source>
        <dbReference type="Proteomes" id="UP000826656"/>
    </source>
</evidence>
<evidence type="ECO:0000313" key="1">
    <source>
        <dbReference type="EMBL" id="KAH0757533.1"/>
    </source>
</evidence>
<sequence>MEAAPIGMEATLIGMETARPPAAERDQQLRATFLYLCSCARPSSAAAMVAWRGAGRGWWRGAGRGGWGWAPMGWVGGGAGVRSE</sequence>
<comment type="caution">
    <text evidence="1">The sequence shown here is derived from an EMBL/GenBank/DDBJ whole genome shotgun (WGS) entry which is preliminary data.</text>
</comment>